<evidence type="ECO:0000313" key="5">
    <source>
        <dbReference type="RefSeq" id="XP_056687415.1"/>
    </source>
</evidence>
<dbReference type="RefSeq" id="XP_056687416.1">
    <property type="nucleotide sequence ID" value="XM_056831438.1"/>
</dbReference>
<accession>A0ABM3QVM7</accession>
<dbReference type="Proteomes" id="UP000813463">
    <property type="component" value="Chromosome 6"/>
</dbReference>
<name>A0ABM3QVM7_SPIOL</name>
<evidence type="ECO:0000313" key="6">
    <source>
        <dbReference type="RefSeq" id="XP_056687416.1"/>
    </source>
</evidence>
<evidence type="ECO:0000313" key="2">
    <source>
        <dbReference type="Proteomes" id="UP000813463"/>
    </source>
</evidence>
<dbReference type="RefSeq" id="XP_056687414.1">
    <property type="nucleotide sequence ID" value="XM_056831436.1"/>
</dbReference>
<evidence type="ECO:0000256" key="1">
    <source>
        <dbReference type="SAM" id="MobiDB-lite"/>
    </source>
</evidence>
<proteinExistence type="predicted"/>
<reference evidence="2" key="1">
    <citation type="journal article" date="2021" name="Nat. Commun.">
        <title>Genomic analyses provide insights into spinach domestication and the genetic basis of agronomic traits.</title>
        <authorList>
            <person name="Cai X."/>
            <person name="Sun X."/>
            <person name="Xu C."/>
            <person name="Sun H."/>
            <person name="Wang X."/>
            <person name="Ge C."/>
            <person name="Zhang Z."/>
            <person name="Wang Q."/>
            <person name="Fei Z."/>
            <person name="Jiao C."/>
            <person name="Wang Q."/>
        </authorList>
    </citation>
    <scope>NUCLEOTIDE SEQUENCE [LARGE SCALE GENOMIC DNA]</scope>
    <source>
        <strain evidence="2">cv. Varoflay</strain>
    </source>
</reference>
<dbReference type="RefSeq" id="XP_056687415.1">
    <property type="nucleotide sequence ID" value="XM_056831437.1"/>
</dbReference>
<dbReference type="GeneID" id="110777465"/>
<dbReference type="RefSeq" id="XP_056687412.1">
    <property type="nucleotide sequence ID" value="XM_056831434.1"/>
</dbReference>
<keyword evidence="2" id="KW-1185">Reference proteome</keyword>
<reference evidence="3 4" key="2">
    <citation type="submission" date="2025-05" db="UniProtKB">
        <authorList>
            <consortium name="RefSeq"/>
        </authorList>
    </citation>
    <scope>IDENTIFICATION</scope>
    <source>
        <tissue evidence="3 4">Leaf</tissue>
    </source>
</reference>
<feature type="region of interest" description="Disordered" evidence="1">
    <location>
        <begin position="137"/>
        <end position="157"/>
    </location>
</feature>
<feature type="compositionally biased region" description="Acidic residues" evidence="1">
    <location>
        <begin position="138"/>
        <end position="155"/>
    </location>
</feature>
<sequence>MASPHATVCVDDTIYWPPRTIKDDEKSIVELNLVSGQMKKNAVTNLLIGYSEVYMYRIKGCLSLCCMKYVNGDYNRPFYDIWRLKKHDDDWGSWEKIFSLNIKGMMRLLWLHETGKCLVLYKEGQLMLHDPSQHEKDIDDFDTQENEQESEEEESPLAYAQVVGEYAESLMSPYGILYDYDSLLSRE</sequence>
<protein>
    <recommendedName>
        <fullName evidence="7">F-box associated domain-containing protein</fullName>
    </recommendedName>
</protein>
<evidence type="ECO:0000313" key="3">
    <source>
        <dbReference type="RefSeq" id="XP_056687412.1"/>
    </source>
</evidence>
<gene>
    <name evidence="3 4 5 6" type="primary">LOC110777465</name>
</gene>
<evidence type="ECO:0008006" key="7">
    <source>
        <dbReference type="Google" id="ProtNLM"/>
    </source>
</evidence>
<evidence type="ECO:0000313" key="4">
    <source>
        <dbReference type="RefSeq" id="XP_056687414.1"/>
    </source>
</evidence>
<organism evidence="2 6">
    <name type="scientific">Spinacia oleracea</name>
    <name type="common">Spinach</name>
    <dbReference type="NCBI Taxonomy" id="3562"/>
    <lineage>
        <taxon>Eukaryota</taxon>
        <taxon>Viridiplantae</taxon>
        <taxon>Streptophyta</taxon>
        <taxon>Embryophyta</taxon>
        <taxon>Tracheophyta</taxon>
        <taxon>Spermatophyta</taxon>
        <taxon>Magnoliopsida</taxon>
        <taxon>eudicotyledons</taxon>
        <taxon>Gunneridae</taxon>
        <taxon>Pentapetalae</taxon>
        <taxon>Caryophyllales</taxon>
        <taxon>Chenopodiaceae</taxon>
        <taxon>Chenopodioideae</taxon>
        <taxon>Anserineae</taxon>
        <taxon>Spinacia</taxon>
    </lineage>
</organism>